<keyword evidence="5" id="KW-1185">Reference proteome</keyword>
<dbReference type="PANTHER" id="PTHR30023:SF0">
    <property type="entry name" value="PENICILLIN-SENSITIVE CARBOXYPEPTIDASE A"/>
    <property type="match status" value="1"/>
</dbReference>
<gene>
    <name evidence="4" type="ORF">NBM05_11740</name>
</gene>
<comment type="caution">
    <text evidence="4">The sequence shown here is derived from an EMBL/GenBank/DDBJ whole genome shotgun (WGS) entry which is preliminary data.</text>
</comment>
<dbReference type="GO" id="GO:0004185">
    <property type="term" value="F:serine-type carboxypeptidase activity"/>
    <property type="evidence" value="ECO:0007669"/>
    <property type="project" value="InterPro"/>
</dbReference>
<dbReference type="GO" id="GO:0006508">
    <property type="term" value="P:proteolysis"/>
    <property type="evidence" value="ECO:0007669"/>
    <property type="project" value="InterPro"/>
</dbReference>
<dbReference type="EMBL" id="JANAFB010000032">
    <property type="protein sequence ID" value="MCP3426654.1"/>
    <property type="molecule type" value="Genomic_DNA"/>
</dbReference>
<evidence type="ECO:0000313" key="4">
    <source>
        <dbReference type="EMBL" id="MCP3426654.1"/>
    </source>
</evidence>
<proteinExistence type="inferred from homology"/>
<keyword evidence="2" id="KW-0378">Hydrolase</keyword>
<evidence type="ECO:0000256" key="3">
    <source>
        <dbReference type="SAM" id="Phobius"/>
    </source>
</evidence>
<dbReference type="Proteomes" id="UP001139502">
    <property type="component" value="Unassembled WGS sequence"/>
</dbReference>
<dbReference type="Gene3D" id="3.40.710.10">
    <property type="entry name" value="DD-peptidase/beta-lactamase superfamily"/>
    <property type="match status" value="2"/>
</dbReference>
<dbReference type="AlphaFoldDB" id="A0A9X2KJA5"/>
<dbReference type="PANTHER" id="PTHR30023">
    <property type="entry name" value="D-ALANYL-D-ALANINE CARBOXYPEPTIDASE"/>
    <property type="match status" value="1"/>
</dbReference>
<sequence>MPRTEKTRNRIWWAVVAVLAVACLGVVAWLVPTVSSHRAEIFFDTADGAGAATSGEPAEGPVGALPSDAALPDAAELGRRVDEVLAGAGGSAVGAQVLDVETGQPLYSRDDAEPLAPASNLKVLTALSLLSHSHPEDRYRTESRLGAAPGSVTLVAGGDTMLSDGASDPADVMGRAGLGDLAEQTVGSLERRGVEGPQQVRLDASRFSGPALNPAWSPEDLALGYATGVHPIALWDHHTARPQFPEDVSGRPADAGLDALNAYVTALNAAAGDSGLSFSAAPDPRQLPAGDADGARLGGVSSATVLEQATYMMENSDNVLAEVLGRNAAIAAGEEGSLEGGEAAIRRALAEVGVGVDGLVLEDLCGLAPGNRVTTATLASAMAAAARGDGPVADLPGTLPVAAGSGTLADRFDDPAEQPAAGYARAKTGTLLEVTGLTGITTTSQGRLLAFSLLVNDLDDAGAARDALDTAVADLSTS</sequence>
<name>A0A9X2KJA5_9MICC</name>
<keyword evidence="3" id="KW-0812">Transmembrane</keyword>
<dbReference type="PROSITE" id="PS51257">
    <property type="entry name" value="PROKAR_LIPOPROTEIN"/>
    <property type="match status" value="1"/>
</dbReference>
<comment type="similarity">
    <text evidence="1">Belongs to the peptidase S13 family.</text>
</comment>
<reference evidence="4" key="1">
    <citation type="submission" date="2022-06" db="EMBL/GenBank/DDBJ databases">
        <title>Rothia sp. isolated from sandalwood seedling.</title>
        <authorList>
            <person name="Tuikhar N."/>
            <person name="Kirdat K."/>
            <person name="Thorat V."/>
            <person name="Swetha P."/>
            <person name="Padma S."/>
            <person name="Sundararaj R."/>
            <person name="Yadav A."/>
        </authorList>
    </citation>
    <scope>NUCLEOTIDE SEQUENCE</scope>
    <source>
        <strain evidence="4">AR01</strain>
    </source>
</reference>
<dbReference type="InterPro" id="IPR012338">
    <property type="entry name" value="Beta-lactam/transpept-like"/>
</dbReference>
<dbReference type="Pfam" id="PF02113">
    <property type="entry name" value="Peptidase_S13"/>
    <property type="match status" value="2"/>
</dbReference>
<organism evidence="4 5">
    <name type="scientific">Rothia santali</name>
    <dbReference type="NCBI Taxonomy" id="2949643"/>
    <lineage>
        <taxon>Bacteria</taxon>
        <taxon>Bacillati</taxon>
        <taxon>Actinomycetota</taxon>
        <taxon>Actinomycetes</taxon>
        <taxon>Micrococcales</taxon>
        <taxon>Micrococcaceae</taxon>
        <taxon>Rothia</taxon>
    </lineage>
</organism>
<keyword evidence="4" id="KW-0121">Carboxypeptidase</keyword>
<feature type="transmembrane region" description="Helical" evidence="3">
    <location>
        <begin position="12"/>
        <end position="31"/>
    </location>
</feature>
<dbReference type="InterPro" id="IPR000667">
    <property type="entry name" value="Peptidase_S13"/>
</dbReference>
<dbReference type="RefSeq" id="WP_254167619.1">
    <property type="nucleotide sequence ID" value="NZ_JANAFB010000032.1"/>
</dbReference>
<keyword evidence="3" id="KW-0472">Membrane</keyword>
<protein>
    <submittedName>
        <fullName evidence="4">D-alanyl-D-alanine carboxypeptidase</fullName>
    </submittedName>
</protein>
<keyword evidence="3" id="KW-1133">Transmembrane helix</keyword>
<dbReference type="SUPFAM" id="SSF56601">
    <property type="entry name" value="beta-lactamase/transpeptidase-like"/>
    <property type="match status" value="1"/>
</dbReference>
<keyword evidence="4" id="KW-0645">Protease</keyword>
<evidence type="ECO:0000256" key="1">
    <source>
        <dbReference type="ARBA" id="ARBA00006096"/>
    </source>
</evidence>
<evidence type="ECO:0000313" key="5">
    <source>
        <dbReference type="Proteomes" id="UP001139502"/>
    </source>
</evidence>
<accession>A0A9X2KJA5</accession>
<evidence type="ECO:0000256" key="2">
    <source>
        <dbReference type="ARBA" id="ARBA00022801"/>
    </source>
</evidence>
<dbReference type="PRINTS" id="PR00922">
    <property type="entry name" value="DADACBPTASE3"/>
</dbReference>
<dbReference type="GO" id="GO:0000270">
    <property type="term" value="P:peptidoglycan metabolic process"/>
    <property type="evidence" value="ECO:0007669"/>
    <property type="project" value="TreeGrafter"/>
</dbReference>